<organism evidence="6 7">
    <name type="scientific">Streptomyces malaysiensis subsp. samsunensis</name>
    <dbReference type="NCBI Taxonomy" id="459658"/>
    <lineage>
        <taxon>Bacteria</taxon>
        <taxon>Bacillati</taxon>
        <taxon>Actinomycetota</taxon>
        <taxon>Actinomycetes</taxon>
        <taxon>Kitasatosporales</taxon>
        <taxon>Streptomycetaceae</taxon>
        <taxon>Streptomyces</taxon>
        <taxon>Streptomyces violaceusniger group</taxon>
    </lineage>
</organism>
<keyword evidence="1" id="KW-0813">Transport</keyword>
<evidence type="ECO:0000256" key="2">
    <source>
        <dbReference type="ARBA" id="ARBA00022737"/>
    </source>
</evidence>
<dbReference type="EMBL" id="JANIIC010000030">
    <property type="protein sequence ID" value="MCQ8832121.1"/>
    <property type="molecule type" value="Genomic_DNA"/>
</dbReference>
<keyword evidence="3" id="KW-0547">Nucleotide-binding</keyword>
<evidence type="ECO:0000313" key="7">
    <source>
        <dbReference type="Proteomes" id="UP001142400"/>
    </source>
</evidence>
<dbReference type="PANTHER" id="PTHR43790">
    <property type="entry name" value="CARBOHYDRATE TRANSPORT ATP-BINDING PROTEIN MG119-RELATED"/>
    <property type="match status" value="1"/>
</dbReference>
<dbReference type="InterPro" id="IPR050107">
    <property type="entry name" value="ABC_carbohydrate_import_ATPase"/>
</dbReference>
<name>A0A9X2RV52_STRMQ</name>
<dbReference type="CDD" id="cd03215">
    <property type="entry name" value="ABC_Carb_Monos_II"/>
    <property type="match status" value="1"/>
</dbReference>
<reference evidence="6" key="1">
    <citation type="submission" date="2022-06" db="EMBL/GenBank/DDBJ databases">
        <title>WGS of actinobacteria.</title>
        <authorList>
            <person name="Thawai C."/>
        </authorList>
    </citation>
    <scope>NUCLEOTIDE SEQUENCE</scope>
    <source>
        <strain evidence="6">DSM 42010</strain>
    </source>
</reference>
<feature type="domain" description="ABC transporter" evidence="5">
    <location>
        <begin position="15"/>
        <end position="513"/>
    </location>
</feature>
<dbReference type="GO" id="GO:0016887">
    <property type="term" value="F:ATP hydrolysis activity"/>
    <property type="evidence" value="ECO:0007669"/>
    <property type="project" value="InterPro"/>
</dbReference>
<proteinExistence type="predicted"/>
<evidence type="ECO:0000313" key="6">
    <source>
        <dbReference type="EMBL" id="MCQ8832121.1"/>
    </source>
</evidence>
<keyword evidence="7" id="KW-1185">Reference proteome</keyword>
<dbReference type="PROSITE" id="PS50893">
    <property type="entry name" value="ABC_TRANSPORTER_2"/>
    <property type="match status" value="1"/>
</dbReference>
<sequence length="516" mass="55340">MERTPSSTVAPAGALALAGVTKTFPGMRALDDVTFSVAPGRFHSLVGGNGSGKSTLIKIMAGVYRADPGGTITVGPHSRSADGITPAWSHQAGIRFVHQDLGLFGALSVTENLLGPDMPRAYRSIDWRTAHHQAQSVLDRLGVPVAARRCVRDLRPAEATLVAIARGLRDADTTEVNLLVLDEPTARLPHTEVDELLDRLDALVADGQTILYVSHRLDEVLDHSHSVTVLRDGVHQTTQSAECLDRRRLTRLIVGEERGILHKRASAAADGSAAPILRVEGLTGGPLHDVDLDVRPGEIVAVAGLVGSGRTSLLETIFGVHGYVAGRVMLGGRPIRRGRVDAAIHNGAAYVPEDRARHSAFHSLGLEMNLSVADLHRYLRKGVFRRRQELRDAVSDIDRFSIRAAAPDTVMAHLSGGNQQKAVLARWLGQDPKLLLLDEPTQGVDVGARAEIYEQITDAARGGAGVLLVSSDLDELLHLADRVYVFDGGTPVACATGSDITPEWVGHTLFNSTEDE</sequence>
<accession>A0A9X2RV52</accession>
<dbReference type="InterPro" id="IPR027417">
    <property type="entry name" value="P-loop_NTPase"/>
</dbReference>
<evidence type="ECO:0000256" key="1">
    <source>
        <dbReference type="ARBA" id="ARBA00022448"/>
    </source>
</evidence>
<evidence type="ECO:0000256" key="3">
    <source>
        <dbReference type="ARBA" id="ARBA00022741"/>
    </source>
</evidence>
<evidence type="ECO:0000256" key="4">
    <source>
        <dbReference type="ARBA" id="ARBA00022840"/>
    </source>
</evidence>
<dbReference type="InterPro" id="IPR003439">
    <property type="entry name" value="ABC_transporter-like_ATP-bd"/>
</dbReference>
<dbReference type="InterPro" id="IPR003593">
    <property type="entry name" value="AAA+_ATPase"/>
</dbReference>
<gene>
    <name evidence="6" type="ORF">NQU54_24370</name>
</gene>
<dbReference type="RefSeq" id="WP_257632974.1">
    <property type="nucleotide sequence ID" value="NZ_JANIIC010000030.1"/>
</dbReference>
<dbReference type="PROSITE" id="PS00211">
    <property type="entry name" value="ABC_TRANSPORTER_1"/>
    <property type="match status" value="1"/>
</dbReference>
<evidence type="ECO:0000259" key="5">
    <source>
        <dbReference type="PROSITE" id="PS50893"/>
    </source>
</evidence>
<dbReference type="InterPro" id="IPR017871">
    <property type="entry name" value="ABC_transporter-like_CS"/>
</dbReference>
<keyword evidence="2" id="KW-0677">Repeat</keyword>
<protein>
    <submittedName>
        <fullName evidence="6">Sugar ABC transporter ATP-binding protein</fullName>
    </submittedName>
</protein>
<dbReference type="Proteomes" id="UP001142400">
    <property type="component" value="Unassembled WGS sequence"/>
</dbReference>
<dbReference type="SMART" id="SM00382">
    <property type="entry name" value="AAA"/>
    <property type="match status" value="2"/>
</dbReference>
<dbReference type="PANTHER" id="PTHR43790:SF9">
    <property type="entry name" value="GALACTOFURANOSE TRANSPORTER ATP-BINDING PROTEIN YTFR"/>
    <property type="match status" value="1"/>
</dbReference>
<dbReference type="AlphaFoldDB" id="A0A9X2RV52"/>
<dbReference type="GO" id="GO:0005524">
    <property type="term" value="F:ATP binding"/>
    <property type="evidence" value="ECO:0007669"/>
    <property type="project" value="UniProtKB-KW"/>
</dbReference>
<dbReference type="Pfam" id="PF00005">
    <property type="entry name" value="ABC_tran"/>
    <property type="match status" value="2"/>
</dbReference>
<comment type="caution">
    <text evidence="6">The sequence shown here is derived from an EMBL/GenBank/DDBJ whole genome shotgun (WGS) entry which is preliminary data.</text>
</comment>
<dbReference type="Gene3D" id="3.40.50.300">
    <property type="entry name" value="P-loop containing nucleotide triphosphate hydrolases"/>
    <property type="match status" value="2"/>
</dbReference>
<dbReference type="SUPFAM" id="SSF52540">
    <property type="entry name" value="P-loop containing nucleoside triphosphate hydrolases"/>
    <property type="match status" value="2"/>
</dbReference>
<keyword evidence="4 6" id="KW-0067">ATP-binding</keyword>